<accession>A0A4R4E084</accession>
<dbReference type="OrthoDB" id="1937933at2"/>
<reference evidence="1 2" key="1">
    <citation type="submission" date="2019-03" db="EMBL/GenBank/DDBJ databases">
        <authorList>
            <person name="Kim M.K.M."/>
        </authorList>
    </citation>
    <scope>NUCLEOTIDE SEQUENCE [LARGE SCALE GENOMIC DNA]</scope>
    <source>
        <strain evidence="1 2">18JY21-1</strain>
    </source>
</reference>
<name>A0A4R4E084_9BACL</name>
<sequence>MPNLTPNIGLKKPLDNEAGDIAVINENMDKIDQAVEDLKRSSVKIEFDAHLADYTRVPYWGGLTGGTGDDFKIDHGAPDKLLVGSCIVVKADRDAIGYMRFFWGKHYGLVSSSDHMAFKFKKDGIYTLRWDSGTWVVQGDNGGINFDGRQETITVNVGPSRDFKTIRSAIDSLAKVNAGDRQIILDAGTYNELIIISGFHGGTLTIKSASGVSAILSGNLFNIGNNTCKVSINSIEFRIINNISLTSGQFTLYGCMFTGAGVFLSECTAHLENCTVNNSTNIAISANGGSVVSVFNLKGSGNKIGYRSDHSIILRASNALTATTLDEKAQGGQIFF</sequence>
<keyword evidence="2" id="KW-1185">Reference proteome</keyword>
<dbReference type="InterPro" id="IPR011050">
    <property type="entry name" value="Pectin_lyase_fold/virulence"/>
</dbReference>
<protein>
    <recommendedName>
        <fullName evidence="3">DUF1565 domain-containing protein</fullName>
    </recommendedName>
</protein>
<dbReference type="InterPro" id="IPR012334">
    <property type="entry name" value="Pectin_lyas_fold"/>
</dbReference>
<dbReference type="Proteomes" id="UP000295418">
    <property type="component" value="Unassembled WGS sequence"/>
</dbReference>
<proteinExistence type="predicted"/>
<dbReference type="SUPFAM" id="SSF51126">
    <property type="entry name" value="Pectin lyase-like"/>
    <property type="match status" value="1"/>
</dbReference>
<dbReference type="Gene3D" id="2.160.20.10">
    <property type="entry name" value="Single-stranded right-handed beta-helix, Pectin lyase-like"/>
    <property type="match status" value="1"/>
</dbReference>
<dbReference type="AlphaFoldDB" id="A0A4R4E084"/>
<gene>
    <name evidence="1" type="ORF">E0485_23010</name>
</gene>
<evidence type="ECO:0008006" key="3">
    <source>
        <dbReference type="Google" id="ProtNLM"/>
    </source>
</evidence>
<organism evidence="1 2">
    <name type="scientific">Paenibacillus albiflavus</name>
    <dbReference type="NCBI Taxonomy" id="2545760"/>
    <lineage>
        <taxon>Bacteria</taxon>
        <taxon>Bacillati</taxon>
        <taxon>Bacillota</taxon>
        <taxon>Bacilli</taxon>
        <taxon>Bacillales</taxon>
        <taxon>Paenibacillaceae</taxon>
        <taxon>Paenibacillus</taxon>
    </lineage>
</organism>
<dbReference type="EMBL" id="SKFG01000043">
    <property type="protein sequence ID" value="TCZ70960.1"/>
    <property type="molecule type" value="Genomic_DNA"/>
</dbReference>
<evidence type="ECO:0000313" key="2">
    <source>
        <dbReference type="Proteomes" id="UP000295418"/>
    </source>
</evidence>
<comment type="caution">
    <text evidence="1">The sequence shown here is derived from an EMBL/GenBank/DDBJ whole genome shotgun (WGS) entry which is preliminary data.</text>
</comment>
<evidence type="ECO:0000313" key="1">
    <source>
        <dbReference type="EMBL" id="TCZ70960.1"/>
    </source>
</evidence>
<dbReference type="RefSeq" id="WP_132420396.1">
    <property type="nucleotide sequence ID" value="NZ_SKFG01000043.1"/>
</dbReference>